<evidence type="ECO:0000313" key="1">
    <source>
        <dbReference type="EMBL" id="MDA0163050.1"/>
    </source>
</evidence>
<name>A0A9X3S173_9ACTN</name>
<dbReference type="AlphaFoldDB" id="A0A9X3S173"/>
<dbReference type="RefSeq" id="WP_270042291.1">
    <property type="nucleotide sequence ID" value="NZ_JAPDOD010000022.1"/>
</dbReference>
<reference evidence="1" key="1">
    <citation type="submission" date="2022-10" db="EMBL/GenBank/DDBJ databases">
        <title>The WGS of Solirubrobacter ginsenosidimutans DSM 21036.</title>
        <authorList>
            <person name="Jiang Z."/>
        </authorList>
    </citation>
    <scope>NUCLEOTIDE SEQUENCE</scope>
    <source>
        <strain evidence="1">DSM 21036</strain>
    </source>
</reference>
<dbReference type="Proteomes" id="UP001149140">
    <property type="component" value="Unassembled WGS sequence"/>
</dbReference>
<accession>A0A9X3S173</accession>
<proteinExistence type="predicted"/>
<sequence length="115" mass="12444">MSIRLRLDVEPTSLTLATLDQLKLTLTARNVGMAIVDPELHRARLTVNGTPSKAFANAVGNGRREEKWFALPAGDEVAMTWSTLGERLIFEPGDYALALSLDENAAEPVTVVVAP</sequence>
<evidence type="ECO:0000313" key="2">
    <source>
        <dbReference type="Proteomes" id="UP001149140"/>
    </source>
</evidence>
<gene>
    <name evidence="1" type="ORF">OM076_22445</name>
</gene>
<comment type="caution">
    <text evidence="1">The sequence shown here is derived from an EMBL/GenBank/DDBJ whole genome shotgun (WGS) entry which is preliminary data.</text>
</comment>
<organism evidence="1 2">
    <name type="scientific">Solirubrobacter ginsenosidimutans</name>
    <dbReference type="NCBI Taxonomy" id="490573"/>
    <lineage>
        <taxon>Bacteria</taxon>
        <taxon>Bacillati</taxon>
        <taxon>Actinomycetota</taxon>
        <taxon>Thermoleophilia</taxon>
        <taxon>Solirubrobacterales</taxon>
        <taxon>Solirubrobacteraceae</taxon>
        <taxon>Solirubrobacter</taxon>
    </lineage>
</organism>
<protein>
    <submittedName>
        <fullName evidence="1">Uncharacterized protein</fullName>
    </submittedName>
</protein>
<dbReference type="EMBL" id="JAPDOD010000022">
    <property type="protein sequence ID" value="MDA0163050.1"/>
    <property type="molecule type" value="Genomic_DNA"/>
</dbReference>
<keyword evidence="2" id="KW-1185">Reference proteome</keyword>